<dbReference type="Gene3D" id="1.10.10.60">
    <property type="entry name" value="Homeodomain-like"/>
    <property type="match status" value="2"/>
</dbReference>
<dbReference type="Gene3D" id="1.10.357.10">
    <property type="entry name" value="Tetracycline Repressor, domain 2"/>
    <property type="match status" value="2"/>
</dbReference>
<dbReference type="STRING" id="875328.JDM601_2904"/>
<proteinExistence type="predicted"/>
<name>F5Z116_MYCSD</name>
<evidence type="ECO:0000313" key="7">
    <source>
        <dbReference type="Proteomes" id="UP000009224"/>
    </source>
</evidence>
<dbReference type="Pfam" id="PF00440">
    <property type="entry name" value="TetR_N"/>
    <property type="match status" value="2"/>
</dbReference>
<accession>F5Z116</accession>
<dbReference type="Proteomes" id="UP000009224">
    <property type="component" value="Chromosome"/>
</dbReference>
<evidence type="ECO:0000259" key="5">
    <source>
        <dbReference type="PROSITE" id="PS50977"/>
    </source>
</evidence>
<dbReference type="PANTHER" id="PTHR30055:SF234">
    <property type="entry name" value="HTH-TYPE TRANSCRIPTIONAL REGULATOR BETI"/>
    <property type="match status" value="1"/>
</dbReference>
<evidence type="ECO:0000256" key="3">
    <source>
        <dbReference type="ARBA" id="ARBA00023163"/>
    </source>
</evidence>
<evidence type="ECO:0000256" key="4">
    <source>
        <dbReference type="PROSITE-ProRule" id="PRU00335"/>
    </source>
</evidence>
<dbReference type="InterPro" id="IPR001647">
    <property type="entry name" value="HTH_TetR"/>
</dbReference>
<dbReference type="PRINTS" id="PR00455">
    <property type="entry name" value="HTHTETR"/>
</dbReference>
<gene>
    <name evidence="6" type="ordered locus">JDM601_2904</name>
</gene>
<dbReference type="InterPro" id="IPR036271">
    <property type="entry name" value="Tet_transcr_reg_TetR-rel_C_sf"/>
</dbReference>
<dbReference type="SUPFAM" id="SSF46689">
    <property type="entry name" value="Homeodomain-like"/>
    <property type="match status" value="2"/>
</dbReference>
<sequence length="376" mass="41104">MEAIAGEVGISAPALYRHYASKYDLFRDAVLALSQQLVDATDLATDQTAEATDEATLDQLVEALIDVALRNRESGGLYRWQSRYLREADETRLVDQLRLVNRRLQAPLAARRPTSTSLQLRMLSAGLLSVAGGIADHRVRAPAEDIKDMLSGASSALLNAELPTADDFVPGAPAWRIFTPDAGTYEALLHAAMMLFHQHGYAETSMAQIAAVAGVRVAGIYRYFPGKADILSTALRRSSDRLSAELSRVNSDRPEPRDALTQLVDAYVATSFANPELASIYYSERVNLTPADQQALRNVQRSTIDSWVRLLAAVRPELTATHARFLVHAAMGLVVDIGRLVRYDRPETDSAGSPGANRAYPQACVRTLMHAVLFDA</sequence>
<keyword evidence="7" id="KW-1185">Reference proteome</keyword>
<keyword evidence="1" id="KW-0805">Transcription regulation</keyword>
<feature type="domain" description="HTH tetR-type" evidence="5">
    <location>
        <begin position="182"/>
        <end position="242"/>
    </location>
</feature>
<dbReference type="AlphaFoldDB" id="F5Z116"/>
<evidence type="ECO:0000313" key="6">
    <source>
        <dbReference type="EMBL" id="AEF36904.1"/>
    </source>
</evidence>
<dbReference type="InterPro" id="IPR050109">
    <property type="entry name" value="HTH-type_TetR-like_transc_reg"/>
</dbReference>
<dbReference type="GO" id="GO:0000976">
    <property type="term" value="F:transcription cis-regulatory region binding"/>
    <property type="evidence" value="ECO:0007669"/>
    <property type="project" value="TreeGrafter"/>
</dbReference>
<evidence type="ECO:0000256" key="2">
    <source>
        <dbReference type="ARBA" id="ARBA00023125"/>
    </source>
</evidence>
<dbReference type="PROSITE" id="PS50977">
    <property type="entry name" value="HTH_TETR_2"/>
    <property type="match status" value="2"/>
</dbReference>
<comment type="caution">
    <text evidence="4">Lacks conserved residue(s) required for the propagation of feature annotation.</text>
</comment>
<dbReference type="KEGG" id="mjd:JDM601_2904"/>
<dbReference type="SUPFAM" id="SSF48498">
    <property type="entry name" value="Tetracyclin repressor-like, C-terminal domain"/>
    <property type="match status" value="1"/>
</dbReference>
<evidence type="ECO:0000256" key="1">
    <source>
        <dbReference type="ARBA" id="ARBA00023015"/>
    </source>
</evidence>
<feature type="DNA-binding region" description="H-T-H motif" evidence="4">
    <location>
        <begin position="205"/>
        <end position="224"/>
    </location>
</feature>
<dbReference type="InterPro" id="IPR009057">
    <property type="entry name" value="Homeodomain-like_sf"/>
</dbReference>
<dbReference type="EMBL" id="CP002329">
    <property type="protein sequence ID" value="AEF36904.1"/>
    <property type="molecule type" value="Genomic_DNA"/>
</dbReference>
<keyword evidence="2 4" id="KW-0238">DNA-binding</keyword>
<feature type="domain" description="HTH tetR-type" evidence="5">
    <location>
        <begin position="1"/>
        <end position="37"/>
    </location>
</feature>
<keyword evidence="3" id="KW-0804">Transcription</keyword>
<protein>
    <submittedName>
        <fullName evidence="6">Regulatory protein</fullName>
    </submittedName>
</protein>
<dbReference type="GO" id="GO:0003700">
    <property type="term" value="F:DNA-binding transcription factor activity"/>
    <property type="evidence" value="ECO:0007669"/>
    <property type="project" value="TreeGrafter"/>
</dbReference>
<organism evidence="6 7">
    <name type="scientific">Mycolicibacter sinensis (strain JDM601)</name>
    <name type="common">Mycobacterium sinense</name>
    <dbReference type="NCBI Taxonomy" id="875328"/>
    <lineage>
        <taxon>Bacteria</taxon>
        <taxon>Bacillati</taxon>
        <taxon>Actinomycetota</taxon>
        <taxon>Actinomycetes</taxon>
        <taxon>Mycobacteriales</taxon>
        <taxon>Mycobacteriaceae</taxon>
        <taxon>Mycolicibacter</taxon>
    </lineage>
</organism>
<dbReference type="eggNOG" id="COG1309">
    <property type="taxonomic scope" value="Bacteria"/>
</dbReference>
<reference evidence="6 7" key="1">
    <citation type="journal article" date="2011" name="J. Bacteriol.">
        <title>Complete genome sequence of a novel clinical isolate, the nontuberculous Mycobacterium strain JDM601.</title>
        <authorList>
            <person name="Zhang Z.Y."/>
            <person name="Sun Z.Q."/>
            <person name="Wang Z.L."/>
            <person name="Wen Z.L."/>
            <person name="Sun Q.W."/>
            <person name="Zhu Z.Q."/>
            <person name="Song Y.Z."/>
            <person name="Zhao J.W."/>
            <person name="Wang H.H."/>
            <person name="Zhang S.L."/>
            <person name="Guo X.K."/>
        </authorList>
    </citation>
    <scope>NUCLEOTIDE SEQUENCE [LARGE SCALE GENOMIC DNA]</scope>
    <source>
        <strain evidence="6 7">JDM601</strain>
    </source>
</reference>
<dbReference type="HOGENOM" id="CLU_055812_0_0_11"/>
<dbReference type="PANTHER" id="PTHR30055">
    <property type="entry name" value="HTH-TYPE TRANSCRIPTIONAL REGULATOR RUTR"/>
    <property type="match status" value="1"/>
</dbReference>